<proteinExistence type="inferred from homology"/>
<dbReference type="FunFam" id="2.40.40.10:FF:000003">
    <property type="entry name" value="Endolytic peptidoglycan transglycosylase RlpA"/>
    <property type="match status" value="1"/>
</dbReference>
<dbReference type="InterPro" id="IPR034718">
    <property type="entry name" value="RlpA"/>
</dbReference>
<dbReference type="EC" id="4.2.2.-" evidence="4"/>
<evidence type="ECO:0000313" key="8">
    <source>
        <dbReference type="EMBL" id="CAL92797.1"/>
    </source>
</evidence>
<comment type="similarity">
    <text evidence="4 5">Belongs to the RlpA family.</text>
</comment>
<evidence type="ECO:0000256" key="3">
    <source>
        <dbReference type="ARBA" id="ARBA00023316"/>
    </source>
</evidence>
<feature type="compositionally biased region" description="Pro residues" evidence="6">
    <location>
        <begin position="57"/>
        <end position="70"/>
    </location>
</feature>
<dbReference type="AlphaFoldDB" id="A1K1U2"/>
<dbReference type="CDD" id="cd22268">
    <property type="entry name" value="DPBB_RlpA-like"/>
    <property type="match status" value="1"/>
</dbReference>
<dbReference type="Pfam" id="PF05036">
    <property type="entry name" value="SPOR"/>
    <property type="match status" value="1"/>
</dbReference>
<dbReference type="GO" id="GO:0000270">
    <property type="term" value="P:peptidoglycan metabolic process"/>
    <property type="evidence" value="ECO:0007669"/>
    <property type="project" value="UniProtKB-UniRule"/>
</dbReference>
<dbReference type="InterPro" id="IPR036680">
    <property type="entry name" value="SPOR-like_sf"/>
</dbReference>
<dbReference type="EMBL" id="AM406670">
    <property type="protein sequence ID" value="CAL92797.1"/>
    <property type="molecule type" value="Genomic_DNA"/>
</dbReference>
<dbReference type="InterPro" id="IPR012997">
    <property type="entry name" value="RplA"/>
</dbReference>
<keyword evidence="8" id="KW-0449">Lipoprotein</keyword>
<evidence type="ECO:0000256" key="2">
    <source>
        <dbReference type="ARBA" id="ARBA00023239"/>
    </source>
</evidence>
<organism evidence="8 9">
    <name type="scientific">Azoarcus sp. (strain BH72)</name>
    <dbReference type="NCBI Taxonomy" id="418699"/>
    <lineage>
        <taxon>Bacteria</taxon>
        <taxon>Pseudomonadati</taxon>
        <taxon>Pseudomonadota</taxon>
        <taxon>Betaproteobacteria</taxon>
        <taxon>Rhodocyclales</taxon>
        <taxon>Zoogloeaceae</taxon>
        <taxon>Azoarcus</taxon>
    </lineage>
</organism>
<protein>
    <recommendedName>
        <fullName evidence="4">Endolytic peptidoglycan transglycosylase RlpA</fullName>
        <ecNumber evidence="4">4.2.2.-</ecNumber>
    </recommendedName>
</protein>
<accession>A1K1U2</accession>
<dbReference type="Gene3D" id="3.30.70.1070">
    <property type="entry name" value="Sporulation related repeat"/>
    <property type="match status" value="1"/>
</dbReference>
<evidence type="ECO:0000256" key="6">
    <source>
        <dbReference type="SAM" id="MobiDB-lite"/>
    </source>
</evidence>
<dbReference type="InterPro" id="IPR036908">
    <property type="entry name" value="RlpA-like_sf"/>
</dbReference>
<feature type="region of interest" description="Disordered" evidence="6">
    <location>
        <begin position="48"/>
        <end position="97"/>
    </location>
</feature>
<evidence type="ECO:0000256" key="1">
    <source>
        <dbReference type="ARBA" id="ARBA00022729"/>
    </source>
</evidence>
<dbReference type="KEGG" id="azo:azo0179"/>
<dbReference type="PANTHER" id="PTHR34183">
    <property type="entry name" value="ENDOLYTIC PEPTIDOGLYCAN TRANSGLYCOSYLASE RLPA"/>
    <property type="match status" value="1"/>
</dbReference>
<evidence type="ECO:0000256" key="4">
    <source>
        <dbReference type="HAMAP-Rule" id="MF_02071"/>
    </source>
</evidence>
<reference evidence="8 9" key="1">
    <citation type="journal article" date="2006" name="Nat. Biotechnol.">
        <title>Complete genome of the mutualistic, N2-fixing grass endophyte Azoarcus sp. strain BH72.</title>
        <authorList>
            <person name="Krause A."/>
            <person name="Ramakumar A."/>
            <person name="Bartels D."/>
            <person name="Battistoni F."/>
            <person name="Bekel T."/>
            <person name="Boch J."/>
            <person name="Boehm M."/>
            <person name="Friedrich F."/>
            <person name="Hurek T."/>
            <person name="Krause L."/>
            <person name="Linke B."/>
            <person name="McHardy A.C."/>
            <person name="Sarkar A."/>
            <person name="Schneiker S."/>
            <person name="Syed A.A."/>
            <person name="Thauer R."/>
            <person name="Vorhoelter F.-J."/>
            <person name="Weidner S."/>
            <person name="Puehler A."/>
            <person name="Reinhold-Hurek B."/>
            <person name="Kaiser O."/>
            <person name="Goesmann A."/>
        </authorList>
    </citation>
    <scope>NUCLEOTIDE SEQUENCE [LARGE SCALE GENOMIC DNA]</scope>
    <source>
        <strain evidence="8 9">BH72</strain>
    </source>
</reference>
<comment type="function">
    <text evidence="4">Lytic transglycosylase with a strong preference for naked glycan strands that lack stem peptides.</text>
</comment>
<name>A1K1U2_AZOSB</name>
<dbReference type="PROSITE" id="PS51724">
    <property type="entry name" value="SPOR"/>
    <property type="match status" value="1"/>
</dbReference>
<dbReference type="SUPFAM" id="SSF110997">
    <property type="entry name" value="Sporulation related repeat"/>
    <property type="match status" value="1"/>
</dbReference>
<dbReference type="InterPro" id="IPR009009">
    <property type="entry name" value="RlpA-like_DPBB"/>
</dbReference>
<dbReference type="eggNOG" id="COG0797">
    <property type="taxonomic scope" value="Bacteria"/>
</dbReference>
<dbReference type="GO" id="GO:0042834">
    <property type="term" value="F:peptidoglycan binding"/>
    <property type="evidence" value="ECO:0007669"/>
    <property type="project" value="InterPro"/>
</dbReference>
<dbReference type="eggNOG" id="COG3087">
    <property type="taxonomic scope" value="Bacteria"/>
</dbReference>
<keyword evidence="9" id="KW-1185">Reference proteome</keyword>
<keyword evidence="3 4" id="KW-0961">Cell wall biogenesis/degradation</keyword>
<evidence type="ECO:0000313" key="9">
    <source>
        <dbReference type="Proteomes" id="UP000002588"/>
    </source>
</evidence>
<dbReference type="GO" id="GO:0008932">
    <property type="term" value="F:lytic endotransglycosylase activity"/>
    <property type="evidence" value="ECO:0007669"/>
    <property type="project" value="UniProtKB-UniRule"/>
</dbReference>
<dbReference type="Pfam" id="PF03330">
    <property type="entry name" value="DPBB_1"/>
    <property type="match status" value="1"/>
</dbReference>
<gene>
    <name evidence="4 8" type="primary">rlpA</name>
    <name evidence="8" type="ordered locus">azo0179</name>
</gene>
<dbReference type="GO" id="GO:0071555">
    <property type="term" value="P:cell wall organization"/>
    <property type="evidence" value="ECO:0007669"/>
    <property type="project" value="UniProtKB-KW"/>
</dbReference>
<dbReference type="HAMAP" id="MF_02071">
    <property type="entry name" value="RlpA"/>
    <property type="match status" value="1"/>
</dbReference>
<keyword evidence="1" id="KW-0732">Signal</keyword>
<sequence>MAVPRPDLPAVMMMKSVPAAFTLRARPLTLVVASCCAAWLAGCSTAPVQESSAPGARPSPPPPVASPAPAPAKRGGAYYKDDGPGDNPPDNLDAVPDAQPRLEPLHRFANRPYNVFGQDYVPATRLAPFRERGLASWYGRRFHGGNTSSGEPYDMYAMTAAHPTLPIPSYARVTNVATGRSVVVRINDRGPFHKGRIMDLSYTAAYRLGYVNGGSAEVEVEQILPDEVPMEAMSPPVPPLPGRRVPPALAAAAPDPAPATAAPASPSAGAVAFFLQLGAFASRDNAEGFRATVQRDLAAFAQRVDLLAEGGRFRLHAGPYASENEARVAAERIAATLKLKPFVVAR</sequence>
<dbReference type="SUPFAM" id="SSF50685">
    <property type="entry name" value="Barwin-like endoglucanases"/>
    <property type="match status" value="1"/>
</dbReference>
<dbReference type="Gene3D" id="2.40.40.10">
    <property type="entry name" value="RlpA-like domain"/>
    <property type="match status" value="1"/>
</dbReference>
<keyword evidence="2 4" id="KW-0456">Lyase</keyword>
<dbReference type="STRING" id="62928.azo0179"/>
<feature type="domain" description="SPOR" evidence="7">
    <location>
        <begin position="267"/>
        <end position="346"/>
    </location>
</feature>
<dbReference type="InterPro" id="IPR007730">
    <property type="entry name" value="SPOR-like_dom"/>
</dbReference>
<dbReference type="PANTHER" id="PTHR34183:SF1">
    <property type="entry name" value="ENDOLYTIC PEPTIDOGLYCAN TRANSGLYCOSYLASE RLPA"/>
    <property type="match status" value="1"/>
</dbReference>
<evidence type="ECO:0000256" key="5">
    <source>
        <dbReference type="RuleBase" id="RU003495"/>
    </source>
</evidence>
<dbReference type="NCBIfam" id="TIGR00413">
    <property type="entry name" value="rlpA"/>
    <property type="match status" value="1"/>
</dbReference>
<evidence type="ECO:0000259" key="7">
    <source>
        <dbReference type="PROSITE" id="PS51724"/>
    </source>
</evidence>
<dbReference type="Proteomes" id="UP000002588">
    <property type="component" value="Chromosome"/>
</dbReference>
<dbReference type="HOGENOM" id="CLU_042923_3_2_4"/>